<keyword evidence="1" id="KW-0808">Transferase</keyword>
<organism evidence="6">
    <name type="scientific">marine sediment metagenome</name>
    <dbReference type="NCBI Taxonomy" id="412755"/>
    <lineage>
        <taxon>unclassified sequences</taxon>
        <taxon>metagenomes</taxon>
        <taxon>ecological metagenomes</taxon>
    </lineage>
</organism>
<dbReference type="InterPro" id="IPR004087">
    <property type="entry name" value="KH_dom"/>
</dbReference>
<evidence type="ECO:0000256" key="1">
    <source>
        <dbReference type="ARBA" id="ARBA00022679"/>
    </source>
</evidence>
<evidence type="ECO:0000259" key="5">
    <source>
        <dbReference type="PROSITE" id="PS50126"/>
    </source>
</evidence>
<evidence type="ECO:0000256" key="4">
    <source>
        <dbReference type="ARBA" id="ARBA00022884"/>
    </source>
</evidence>
<keyword evidence="2" id="KW-0548">Nucleotidyltransferase</keyword>
<dbReference type="SMART" id="SM00322">
    <property type="entry name" value="KH"/>
    <property type="match status" value="1"/>
</dbReference>
<dbReference type="AlphaFoldDB" id="X1CVH0"/>
<keyword evidence="3" id="KW-0460">Magnesium</keyword>
<dbReference type="Pfam" id="PF00013">
    <property type="entry name" value="KH_1"/>
    <property type="match status" value="1"/>
</dbReference>
<evidence type="ECO:0000313" key="6">
    <source>
        <dbReference type="EMBL" id="GAH11832.1"/>
    </source>
</evidence>
<dbReference type="InterPro" id="IPR036345">
    <property type="entry name" value="ExoRNase_PH_dom2_sf"/>
</dbReference>
<evidence type="ECO:0000256" key="3">
    <source>
        <dbReference type="ARBA" id="ARBA00022842"/>
    </source>
</evidence>
<feature type="non-terminal residue" evidence="6">
    <location>
        <position position="1"/>
    </location>
</feature>
<dbReference type="FunFam" id="2.40.50.140:FF:000023">
    <property type="entry name" value="Polyribonucleotide nucleotidyltransferase"/>
    <property type="match status" value="1"/>
</dbReference>
<dbReference type="InterPro" id="IPR012162">
    <property type="entry name" value="PNPase"/>
</dbReference>
<proteinExistence type="predicted"/>
<accession>X1CVH0</accession>
<dbReference type="PANTHER" id="PTHR11252">
    <property type="entry name" value="POLYRIBONUCLEOTIDE NUCLEOTIDYLTRANSFERASE"/>
    <property type="match status" value="1"/>
</dbReference>
<dbReference type="GO" id="GO:0003723">
    <property type="term" value="F:RNA binding"/>
    <property type="evidence" value="ECO:0007669"/>
    <property type="project" value="UniProtKB-KW"/>
</dbReference>
<dbReference type="Gene3D" id="3.30.1370.10">
    <property type="entry name" value="K Homology domain, type 1"/>
    <property type="match status" value="1"/>
</dbReference>
<dbReference type="InterPro" id="IPR012340">
    <property type="entry name" value="NA-bd_OB-fold"/>
</dbReference>
<dbReference type="GO" id="GO:0006402">
    <property type="term" value="P:mRNA catabolic process"/>
    <property type="evidence" value="ECO:0007669"/>
    <property type="project" value="InterPro"/>
</dbReference>
<dbReference type="InterPro" id="IPR003029">
    <property type="entry name" value="S1_domain"/>
</dbReference>
<dbReference type="PROSITE" id="PS50126">
    <property type="entry name" value="S1"/>
    <property type="match status" value="1"/>
</dbReference>
<dbReference type="Gene3D" id="3.30.230.70">
    <property type="entry name" value="GHMP Kinase, N-terminal domain"/>
    <property type="match status" value="1"/>
</dbReference>
<dbReference type="PROSITE" id="PS50084">
    <property type="entry name" value="KH_TYPE_1"/>
    <property type="match status" value="1"/>
</dbReference>
<dbReference type="GO" id="GO:0005829">
    <property type="term" value="C:cytosol"/>
    <property type="evidence" value="ECO:0007669"/>
    <property type="project" value="TreeGrafter"/>
</dbReference>
<dbReference type="GO" id="GO:0000175">
    <property type="term" value="F:3'-5'-RNA exonuclease activity"/>
    <property type="evidence" value="ECO:0007669"/>
    <property type="project" value="TreeGrafter"/>
</dbReference>
<dbReference type="CDD" id="cd04472">
    <property type="entry name" value="S1_PNPase"/>
    <property type="match status" value="1"/>
</dbReference>
<dbReference type="PANTHER" id="PTHR11252:SF0">
    <property type="entry name" value="POLYRIBONUCLEOTIDE NUCLEOTIDYLTRANSFERASE 1, MITOCHONDRIAL"/>
    <property type="match status" value="1"/>
</dbReference>
<dbReference type="InterPro" id="IPR036612">
    <property type="entry name" value="KH_dom_type_1_sf"/>
</dbReference>
<gene>
    <name evidence="6" type="ORF">S01H4_58034</name>
</gene>
<dbReference type="SUPFAM" id="SSF54791">
    <property type="entry name" value="Eukaryotic type KH-domain (KH-domain type I)"/>
    <property type="match status" value="1"/>
</dbReference>
<feature type="domain" description="S1 motif" evidence="5">
    <location>
        <begin position="150"/>
        <end position="218"/>
    </location>
</feature>
<feature type="non-terminal residue" evidence="6">
    <location>
        <position position="224"/>
    </location>
</feature>
<keyword evidence="4" id="KW-0694">RNA-binding</keyword>
<dbReference type="EMBL" id="BART01033855">
    <property type="protein sequence ID" value="GAH11832.1"/>
    <property type="molecule type" value="Genomic_DNA"/>
</dbReference>
<reference evidence="6" key="1">
    <citation type="journal article" date="2014" name="Front. Microbiol.">
        <title>High frequency of phylogenetically diverse reductive dehalogenase-homologous genes in deep subseafloor sedimentary metagenomes.</title>
        <authorList>
            <person name="Kawai M."/>
            <person name="Futagami T."/>
            <person name="Toyoda A."/>
            <person name="Takaki Y."/>
            <person name="Nishi S."/>
            <person name="Hori S."/>
            <person name="Arai W."/>
            <person name="Tsubouchi T."/>
            <person name="Morono Y."/>
            <person name="Uchiyama I."/>
            <person name="Ito T."/>
            <person name="Fujiyama A."/>
            <person name="Inagaki F."/>
            <person name="Takami H."/>
        </authorList>
    </citation>
    <scope>NUCLEOTIDE SEQUENCE</scope>
    <source>
        <strain evidence="6">Expedition CK06-06</strain>
    </source>
</reference>
<dbReference type="Pfam" id="PF00575">
    <property type="entry name" value="S1"/>
    <property type="match status" value="1"/>
</dbReference>
<sequence length="224" mass="24056">GNCAILTDIEGIEDNYGDMDFKVAGTTEGITGLQMDTKLKGVSLEIVEKTLEQAREARLFILGAMNETIGASRPELSPYAPRIYKITIAPDKIGTVIGPGGKTIRAISEKTKATIDIDNDGTVLIGSPDEAAARNAIEIIEGLTKEAEVGGIYTGKVTRLMNFGAFVEILPGKEGLVHISELADYRVASVEDIVKVGDEITVKVIEIDNLGRINLSRRAVLEKL</sequence>
<dbReference type="SUPFAM" id="SSF50249">
    <property type="entry name" value="Nucleic acid-binding proteins"/>
    <property type="match status" value="1"/>
</dbReference>
<evidence type="ECO:0000256" key="2">
    <source>
        <dbReference type="ARBA" id="ARBA00022695"/>
    </source>
</evidence>
<protein>
    <recommendedName>
        <fullName evidence="5">S1 motif domain-containing protein</fullName>
    </recommendedName>
</protein>
<name>X1CVH0_9ZZZZ</name>
<comment type="caution">
    <text evidence="6">The sequence shown here is derived from an EMBL/GenBank/DDBJ whole genome shotgun (WGS) entry which is preliminary data.</text>
</comment>
<dbReference type="InterPro" id="IPR027408">
    <property type="entry name" value="PNPase/RNase_PH_dom_sf"/>
</dbReference>
<dbReference type="CDD" id="cd02393">
    <property type="entry name" value="KH-I_PNPase"/>
    <property type="match status" value="1"/>
</dbReference>
<dbReference type="SUPFAM" id="SSF55666">
    <property type="entry name" value="Ribonuclease PH domain 2-like"/>
    <property type="match status" value="1"/>
</dbReference>
<dbReference type="GO" id="GO:0004654">
    <property type="term" value="F:polyribonucleotide nucleotidyltransferase activity"/>
    <property type="evidence" value="ECO:0007669"/>
    <property type="project" value="InterPro"/>
</dbReference>
<dbReference type="Gene3D" id="2.40.50.140">
    <property type="entry name" value="Nucleic acid-binding proteins"/>
    <property type="match status" value="1"/>
</dbReference>
<dbReference type="SMART" id="SM00316">
    <property type="entry name" value="S1"/>
    <property type="match status" value="1"/>
</dbReference>
<dbReference type="InterPro" id="IPR004088">
    <property type="entry name" value="KH_dom_type_1"/>
</dbReference>
<dbReference type="FunFam" id="3.30.1370.10:FF:000001">
    <property type="entry name" value="Polyribonucleotide nucleotidyltransferase"/>
    <property type="match status" value="1"/>
</dbReference>